<evidence type="ECO:0000313" key="2">
    <source>
        <dbReference type="EMBL" id="MBP0437922.1"/>
    </source>
</evidence>
<protein>
    <submittedName>
        <fullName evidence="2">Flp family type IVb pilin</fullName>
    </submittedName>
</protein>
<dbReference type="AlphaFoldDB" id="A0A8J7R5B2"/>
<gene>
    <name evidence="2" type="ORF">J5Y06_04525</name>
</gene>
<organism evidence="2 3">
    <name type="scientific">Tianweitania sediminis</name>
    <dbReference type="NCBI Taxonomy" id="1502156"/>
    <lineage>
        <taxon>Bacteria</taxon>
        <taxon>Pseudomonadati</taxon>
        <taxon>Pseudomonadota</taxon>
        <taxon>Alphaproteobacteria</taxon>
        <taxon>Hyphomicrobiales</taxon>
        <taxon>Phyllobacteriaceae</taxon>
        <taxon>Tianweitania</taxon>
    </lineage>
</organism>
<reference evidence="2" key="1">
    <citation type="submission" date="2021-03" db="EMBL/GenBank/DDBJ databases">
        <title>Genome sequencing and assembly of Tianweitania sediminis.</title>
        <authorList>
            <person name="Chhetri G."/>
        </authorList>
    </citation>
    <scope>NUCLEOTIDE SEQUENCE</scope>
    <source>
        <strain evidence="2">Z8</strain>
    </source>
</reference>
<keyword evidence="1" id="KW-0472">Membrane</keyword>
<keyword evidence="1" id="KW-1133">Transmembrane helix</keyword>
<evidence type="ECO:0000256" key="1">
    <source>
        <dbReference type="SAM" id="Phobius"/>
    </source>
</evidence>
<dbReference type="Proteomes" id="UP000666240">
    <property type="component" value="Unassembled WGS sequence"/>
</dbReference>
<name>A0A8J7R5B2_9HYPH</name>
<accession>A0A8J7R5B2</accession>
<sequence length="60" mass="6464">MFRRFLADEKGVSLVEYGLLIAVLSLAMLVGFGNAGDALTFLWGNNNSRLIQALGIHGPD</sequence>
<comment type="caution">
    <text evidence="2">The sequence shown here is derived from an EMBL/GenBank/DDBJ whole genome shotgun (WGS) entry which is preliminary data.</text>
</comment>
<dbReference type="RefSeq" id="WP_209333875.1">
    <property type="nucleotide sequence ID" value="NZ_JAGIYY010000001.1"/>
</dbReference>
<dbReference type="EMBL" id="JAGIYY010000001">
    <property type="protein sequence ID" value="MBP0437922.1"/>
    <property type="molecule type" value="Genomic_DNA"/>
</dbReference>
<proteinExistence type="predicted"/>
<keyword evidence="1" id="KW-0812">Transmembrane</keyword>
<keyword evidence="3" id="KW-1185">Reference proteome</keyword>
<evidence type="ECO:0000313" key="3">
    <source>
        <dbReference type="Proteomes" id="UP000666240"/>
    </source>
</evidence>
<feature type="transmembrane region" description="Helical" evidence="1">
    <location>
        <begin position="12"/>
        <end position="33"/>
    </location>
</feature>